<dbReference type="OrthoDB" id="2665710at2"/>
<dbReference type="Proteomes" id="UP000476820">
    <property type="component" value="Unassembled WGS sequence"/>
</dbReference>
<comment type="caution">
    <text evidence="2">The sequence shown here is derived from an EMBL/GenBank/DDBJ whole genome shotgun (WGS) entry which is preliminary data.</text>
</comment>
<organism evidence="2 5">
    <name type="scientific">Clostridium botulinum</name>
    <dbReference type="NCBI Taxonomy" id="1491"/>
    <lineage>
        <taxon>Bacteria</taxon>
        <taxon>Bacillati</taxon>
        <taxon>Bacillota</taxon>
        <taxon>Clostridia</taxon>
        <taxon>Eubacteriales</taxon>
        <taxon>Clostridiaceae</taxon>
        <taxon>Clostridium</taxon>
    </lineage>
</organism>
<gene>
    <name evidence="2" type="ORF">FC774_11165</name>
    <name evidence="3" type="ORF">FDB51_16550</name>
</gene>
<feature type="domain" description="DUF3854" evidence="1">
    <location>
        <begin position="269"/>
        <end position="367"/>
    </location>
</feature>
<dbReference type="InterPro" id="IPR024385">
    <property type="entry name" value="DUF3854"/>
</dbReference>
<dbReference type="Proteomes" id="UP000473681">
    <property type="component" value="Unassembled WGS sequence"/>
</dbReference>
<evidence type="ECO:0000313" key="3">
    <source>
        <dbReference type="EMBL" id="NFN36686.1"/>
    </source>
</evidence>
<dbReference type="Pfam" id="PF12965">
    <property type="entry name" value="DUF3854"/>
    <property type="match status" value="1"/>
</dbReference>
<dbReference type="RefSeq" id="WP_017826579.1">
    <property type="nucleotide sequence ID" value="NZ_KT897275.1"/>
</dbReference>
<protein>
    <submittedName>
        <fullName evidence="2">DUF3854 domain-containing protein</fullName>
    </submittedName>
</protein>
<dbReference type="EMBL" id="SWVK01000028">
    <property type="protein sequence ID" value="NFN36686.1"/>
    <property type="molecule type" value="Genomic_DNA"/>
</dbReference>
<proteinExistence type="predicted"/>
<evidence type="ECO:0000313" key="5">
    <source>
        <dbReference type="Proteomes" id="UP000476820"/>
    </source>
</evidence>
<dbReference type="EMBL" id="SWOV01000030">
    <property type="protein sequence ID" value="NFF88425.1"/>
    <property type="molecule type" value="Genomic_DNA"/>
</dbReference>
<evidence type="ECO:0000313" key="2">
    <source>
        <dbReference type="EMBL" id="NFF88425.1"/>
    </source>
</evidence>
<reference evidence="4 5" key="1">
    <citation type="submission" date="2019-04" db="EMBL/GenBank/DDBJ databases">
        <title>Genome sequencing of Clostridium botulinum Groups I-IV and Clostridium butyricum.</title>
        <authorList>
            <person name="Brunt J."/>
            <person name="Van Vliet A.H.M."/>
            <person name="Stringer S.C."/>
            <person name="Carter A.T."/>
            <person name="Peck M.W."/>
        </authorList>
    </citation>
    <scope>NUCLEOTIDE SEQUENCE [LARGE SCALE GENOMIC DNA]</scope>
    <source>
        <strain evidence="2 5">1605</strain>
        <strain evidence="3 4">CB-K-33E</strain>
    </source>
</reference>
<evidence type="ECO:0000259" key="1">
    <source>
        <dbReference type="Pfam" id="PF12965"/>
    </source>
</evidence>
<evidence type="ECO:0000313" key="4">
    <source>
        <dbReference type="Proteomes" id="UP000473681"/>
    </source>
</evidence>
<dbReference type="AlphaFoldDB" id="A0A0M1LCF4"/>
<sequence length="379" mass="43703">MAVTQYSKSTWYPIRSGNECPVCNSKKGRCSFMENEEGKVVMYRCKYAKSNRPSTDGWYIHLANELIGDTTIKINEIKNSEYKYEPITDELLTLWDKVYRKFQKSIVQIINTDLYSNHKKNLIDRGLDEATIASIGCFSIPKNIKVNYDYYTCSLKTAVVNELLKSFKPEILLRVPGFQKIKASGKEFITFKNSLYNKTNNRFEDIDGYFIPYYDYKNRLVGMQYRLMQPLYDEKGKLIRYLWYASKEISCGSPIDYHVPQKLQLDDVILITEGALKAKIASEIMGVRSLAEAGVSNYRKLITELQLLEKQENKKYKILLALDMDKYTNPDVIAAEINTVSMLKALGYSVTIIEWDINEGKGLDDKLKVSSNGFRFLTV</sequence>
<accession>A0A0M1LCF4</accession>
<name>A0A0M1LCF4_CLOBO</name>